<keyword evidence="3" id="KW-0285">Flavoprotein</keyword>
<evidence type="ECO:0000256" key="8">
    <source>
        <dbReference type="SAM" id="SignalP"/>
    </source>
</evidence>
<dbReference type="Pfam" id="PF13450">
    <property type="entry name" value="NAD_binding_8"/>
    <property type="match status" value="1"/>
</dbReference>
<dbReference type="InterPro" id="IPR036188">
    <property type="entry name" value="FAD/NAD-bd_sf"/>
</dbReference>
<evidence type="ECO:0000313" key="10">
    <source>
        <dbReference type="EMBL" id="KAF2717865.1"/>
    </source>
</evidence>
<evidence type="ECO:0000313" key="11">
    <source>
        <dbReference type="Proteomes" id="UP000799441"/>
    </source>
</evidence>
<evidence type="ECO:0000256" key="6">
    <source>
        <dbReference type="ARBA" id="ARBA00023002"/>
    </source>
</evidence>
<reference evidence="10" key="1">
    <citation type="journal article" date="2020" name="Stud. Mycol.">
        <title>101 Dothideomycetes genomes: a test case for predicting lifestyles and emergence of pathogens.</title>
        <authorList>
            <person name="Haridas S."/>
            <person name="Albert R."/>
            <person name="Binder M."/>
            <person name="Bloem J."/>
            <person name="Labutti K."/>
            <person name="Salamov A."/>
            <person name="Andreopoulos B."/>
            <person name="Baker S."/>
            <person name="Barry K."/>
            <person name="Bills G."/>
            <person name="Bluhm B."/>
            <person name="Cannon C."/>
            <person name="Castanera R."/>
            <person name="Culley D."/>
            <person name="Daum C."/>
            <person name="Ezra D."/>
            <person name="Gonzalez J."/>
            <person name="Henrissat B."/>
            <person name="Kuo A."/>
            <person name="Liang C."/>
            <person name="Lipzen A."/>
            <person name="Lutzoni F."/>
            <person name="Magnuson J."/>
            <person name="Mondo S."/>
            <person name="Nolan M."/>
            <person name="Ohm R."/>
            <person name="Pangilinan J."/>
            <person name="Park H.-J."/>
            <person name="Ramirez L."/>
            <person name="Alfaro M."/>
            <person name="Sun H."/>
            <person name="Tritt A."/>
            <person name="Yoshinaga Y."/>
            <person name="Zwiers L.-H."/>
            <person name="Turgeon B."/>
            <person name="Goodwin S."/>
            <person name="Spatafora J."/>
            <person name="Crous P."/>
            <person name="Grigoriev I."/>
        </authorList>
    </citation>
    <scope>NUCLEOTIDE SEQUENCE</scope>
    <source>
        <strain evidence="10">CBS 116435</strain>
    </source>
</reference>
<accession>A0A9P4Q1Q8</accession>
<dbReference type="Gene3D" id="3.50.50.60">
    <property type="entry name" value="FAD/NAD(P)-binding domain"/>
    <property type="match status" value="1"/>
</dbReference>
<dbReference type="AlphaFoldDB" id="A0A9P4Q1Q8"/>
<evidence type="ECO:0000259" key="9">
    <source>
        <dbReference type="Pfam" id="PF07156"/>
    </source>
</evidence>
<sequence>MARMLFSICMYAIYLPFTTALNDQVVFSNPPNVAIIGAGAAGASTAYHIHKFAQDSGISLNLTIFERNPYIGGRSTTVNTYDDPSQPVELGASIFVEVNKILVEAVREFDLSTSEFSQTSQDIPGAAYGIWNGEQFVIEMASESGWWDYAKLFWRYGTAPVYTNKLMKKTVGNFLKLYGSIFPFESLTQAAQDAELLAVTASTGEQYISEHGIGMKFAYEVVQASTRVNYAQNLAFIHGLEAMVCMATDGAMSVQGGNWQIFHNMVASTNGHVLPRTSVVAVEKLSSGRWAVNAWTNASTKEELEVETADFDEIVLAAPYQFANISINGLGSFAPPDKIPYVKLHVTLLTSSHLPSARFFGLSDGQAVPHVILTTLSEAEKPQTGPTGVGAAGFFSLSLLRPVINPKTGRREYLYKIFSAAPPNSDLLARLFGFESTQGELDVEGGIGAHDISWIYRKIWDSYPYGYPRVTFEEIKLAPGLWYSGGMDSFISTMETNALMGKNIARLIVDGWANGAMQSTSG</sequence>
<dbReference type="Proteomes" id="UP000799441">
    <property type="component" value="Unassembled WGS sequence"/>
</dbReference>
<dbReference type="PANTHER" id="PTHR15944">
    <property type="entry name" value="FARNESYLCYSTEINE LYASE"/>
    <property type="match status" value="1"/>
</dbReference>
<comment type="similarity">
    <text evidence="2">Belongs to the prenylcysteine oxidase family.</text>
</comment>
<protein>
    <submittedName>
        <fullName evidence="10">Prenylcysteine oxidase</fullName>
    </submittedName>
</protein>
<dbReference type="Pfam" id="PF07156">
    <property type="entry name" value="Prenylcys_lyase"/>
    <property type="match status" value="1"/>
</dbReference>
<dbReference type="GO" id="GO:0030327">
    <property type="term" value="P:prenylated protein catabolic process"/>
    <property type="evidence" value="ECO:0007669"/>
    <property type="project" value="TreeGrafter"/>
</dbReference>
<keyword evidence="11" id="KW-1185">Reference proteome</keyword>
<proteinExistence type="inferred from homology"/>
<evidence type="ECO:0000256" key="4">
    <source>
        <dbReference type="ARBA" id="ARBA00022729"/>
    </source>
</evidence>
<name>A0A9P4Q1Q8_9PEZI</name>
<feature type="chain" id="PRO_5040466642" evidence="8">
    <location>
        <begin position="21"/>
        <end position="522"/>
    </location>
</feature>
<keyword evidence="4 8" id="KW-0732">Signal</keyword>
<dbReference type="InterPro" id="IPR017046">
    <property type="entry name" value="Prenylcysteine_Oxase1"/>
</dbReference>
<keyword evidence="5" id="KW-0274">FAD</keyword>
<evidence type="ECO:0000256" key="5">
    <source>
        <dbReference type="ARBA" id="ARBA00022827"/>
    </source>
</evidence>
<dbReference type="SUPFAM" id="SSF51905">
    <property type="entry name" value="FAD/NAD(P)-binding domain"/>
    <property type="match status" value="1"/>
</dbReference>
<evidence type="ECO:0000256" key="2">
    <source>
        <dbReference type="ARBA" id="ARBA00009967"/>
    </source>
</evidence>
<evidence type="ECO:0000256" key="3">
    <source>
        <dbReference type="ARBA" id="ARBA00022630"/>
    </source>
</evidence>
<organism evidence="10 11">
    <name type="scientific">Polychaeton citri CBS 116435</name>
    <dbReference type="NCBI Taxonomy" id="1314669"/>
    <lineage>
        <taxon>Eukaryota</taxon>
        <taxon>Fungi</taxon>
        <taxon>Dikarya</taxon>
        <taxon>Ascomycota</taxon>
        <taxon>Pezizomycotina</taxon>
        <taxon>Dothideomycetes</taxon>
        <taxon>Dothideomycetidae</taxon>
        <taxon>Capnodiales</taxon>
        <taxon>Capnodiaceae</taxon>
        <taxon>Polychaeton</taxon>
    </lineage>
</organism>
<comment type="caution">
    <text evidence="10">The sequence shown here is derived from an EMBL/GenBank/DDBJ whole genome shotgun (WGS) entry which is preliminary data.</text>
</comment>
<feature type="signal peptide" evidence="8">
    <location>
        <begin position="1"/>
        <end position="20"/>
    </location>
</feature>
<dbReference type="GO" id="GO:0001735">
    <property type="term" value="F:prenylcysteine oxidase activity"/>
    <property type="evidence" value="ECO:0007669"/>
    <property type="project" value="InterPro"/>
</dbReference>
<dbReference type="PIRSF" id="PIRSF036292">
    <property type="entry name" value="Prenylcysteine_oxidase"/>
    <property type="match status" value="1"/>
</dbReference>
<keyword evidence="6" id="KW-0560">Oxidoreductase</keyword>
<evidence type="ECO:0000256" key="1">
    <source>
        <dbReference type="ARBA" id="ARBA00001974"/>
    </source>
</evidence>
<dbReference type="EMBL" id="MU003835">
    <property type="protein sequence ID" value="KAF2717865.1"/>
    <property type="molecule type" value="Genomic_DNA"/>
</dbReference>
<dbReference type="GO" id="GO:0030328">
    <property type="term" value="P:prenylcysteine catabolic process"/>
    <property type="evidence" value="ECO:0007669"/>
    <property type="project" value="InterPro"/>
</dbReference>
<dbReference type="InterPro" id="IPR010795">
    <property type="entry name" value="Prenylcys_lyase"/>
</dbReference>
<feature type="domain" description="Prenylcysteine lyase" evidence="9">
    <location>
        <begin position="142"/>
        <end position="515"/>
    </location>
</feature>
<dbReference type="PANTHER" id="PTHR15944:SF0">
    <property type="entry name" value="PRENYLCYSTEINE LYASE DOMAIN-CONTAINING PROTEIN"/>
    <property type="match status" value="1"/>
</dbReference>
<comment type="cofactor">
    <cofactor evidence="1">
        <name>FAD</name>
        <dbReference type="ChEBI" id="CHEBI:57692"/>
    </cofactor>
</comment>
<keyword evidence="7" id="KW-0325">Glycoprotein</keyword>
<evidence type="ECO:0000256" key="7">
    <source>
        <dbReference type="ARBA" id="ARBA00023180"/>
    </source>
</evidence>
<dbReference type="OrthoDB" id="437369at2759"/>
<gene>
    <name evidence="10" type="ORF">K431DRAFT_341097</name>
</gene>